<dbReference type="EMBL" id="MU006112">
    <property type="protein sequence ID" value="KAF2835067.1"/>
    <property type="molecule type" value="Genomic_DNA"/>
</dbReference>
<comment type="caution">
    <text evidence="1">The sequence shown here is derived from an EMBL/GenBank/DDBJ whole genome shotgun (WGS) entry which is preliminary data.</text>
</comment>
<dbReference type="Proteomes" id="UP000799429">
    <property type="component" value="Unassembled WGS sequence"/>
</dbReference>
<gene>
    <name evidence="1" type="ORF">M501DRAFT_989253</name>
</gene>
<proteinExistence type="predicted"/>
<dbReference type="AlphaFoldDB" id="A0A9P4S2D2"/>
<sequence>MSAPVGSGALVRLPLEVKDMIFGYLTSTYIRADEEFNRSFLDLMYTCRALSAAGERHKFHSMTYDVLINHEGIKCCGYTLPRGIINDPQYWHLMKARKLEIRIQVPLGLPLSAVNNFRFYELHRDLKLNLQNLVDIQAPRIAPVTGINLFENTSKLWQAIEFIAAFDDNKLAELRLLLWRFERLNNFSGNVIRIYPIDIPGEVAPPPLWIPLFRRRFPHSQSKQAQLTTTTGNVQSDPAQMAANMQRAHERKKILRELGYTAAFRLFFQWALWTAEIWDKLIVHSLPGLDIPLQAADVEFRSGNFALFVQIMSSIVEMFEGSEDLLNLHGVHHVEYSALGIRGNTSRVVAGVRTVYAVLKWYSVNRPREE</sequence>
<evidence type="ECO:0000313" key="1">
    <source>
        <dbReference type="EMBL" id="KAF2835067.1"/>
    </source>
</evidence>
<organism evidence="1 2">
    <name type="scientific">Patellaria atrata CBS 101060</name>
    <dbReference type="NCBI Taxonomy" id="1346257"/>
    <lineage>
        <taxon>Eukaryota</taxon>
        <taxon>Fungi</taxon>
        <taxon>Dikarya</taxon>
        <taxon>Ascomycota</taxon>
        <taxon>Pezizomycotina</taxon>
        <taxon>Dothideomycetes</taxon>
        <taxon>Dothideomycetes incertae sedis</taxon>
        <taxon>Patellariales</taxon>
        <taxon>Patellariaceae</taxon>
        <taxon>Patellaria</taxon>
    </lineage>
</organism>
<keyword evidence="2" id="KW-1185">Reference proteome</keyword>
<evidence type="ECO:0000313" key="2">
    <source>
        <dbReference type="Proteomes" id="UP000799429"/>
    </source>
</evidence>
<reference evidence="1" key="1">
    <citation type="journal article" date="2020" name="Stud. Mycol.">
        <title>101 Dothideomycetes genomes: a test case for predicting lifestyles and emergence of pathogens.</title>
        <authorList>
            <person name="Haridas S."/>
            <person name="Albert R."/>
            <person name="Binder M."/>
            <person name="Bloem J."/>
            <person name="Labutti K."/>
            <person name="Salamov A."/>
            <person name="Andreopoulos B."/>
            <person name="Baker S."/>
            <person name="Barry K."/>
            <person name="Bills G."/>
            <person name="Bluhm B."/>
            <person name="Cannon C."/>
            <person name="Castanera R."/>
            <person name="Culley D."/>
            <person name="Daum C."/>
            <person name="Ezra D."/>
            <person name="Gonzalez J."/>
            <person name="Henrissat B."/>
            <person name="Kuo A."/>
            <person name="Liang C."/>
            <person name="Lipzen A."/>
            <person name="Lutzoni F."/>
            <person name="Magnuson J."/>
            <person name="Mondo S."/>
            <person name="Nolan M."/>
            <person name="Ohm R."/>
            <person name="Pangilinan J."/>
            <person name="Park H.-J."/>
            <person name="Ramirez L."/>
            <person name="Alfaro M."/>
            <person name="Sun H."/>
            <person name="Tritt A."/>
            <person name="Yoshinaga Y."/>
            <person name="Zwiers L.-H."/>
            <person name="Turgeon B."/>
            <person name="Goodwin S."/>
            <person name="Spatafora J."/>
            <person name="Crous P."/>
            <person name="Grigoriev I."/>
        </authorList>
    </citation>
    <scope>NUCLEOTIDE SEQUENCE</scope>
    <source>
        <strain evidence="1">CBS 101060</strain>
    </source>
</reference>
<name>A0A9P4S2D2_9PEZI</name>
<protein>
    <submittedName>
        <fullName evidence="1">Uncharacterized protein</fullName>
    </submittedName>
</protein>
<accession>A0A9P4S2D2</accession>